<evidence type="ECO:0000313" key="3">
    <source>
        <dbReference type="Proteomes" id="UP000703661"/>
    </source>
</evidence>
<keyword evidence="3" id="KW-1185">Reference proteome</keyword>
<dbReference type="EMBL" id="JAAAID010003922">
    <property type="protein sequence ID" value="KAF9995102.1"/>
    <property type="molecule type" value="Genomic_DNA"/>
</dbReference>
<evidence type="ECO:0000256" key="1">
    <source>
        <dbReference type="SAM" id="MobiDB-lite"/>
    </source>
</evidence>
<sequence>MSLCIRRPRRVVPTFNGVNPLADNYVYGFETVAVTNPPVHPQPDPSTNSIADHGGDADVQGAFTDSYSDSTDDSDSHNHGTK</sequence>
<feature type="region of interest" description="Disordered" evidence="1">
    <location>
        <begin position="36"/>
        <end position="82"/>
    </location>
</feature>
<comment type="caution">
    <text evidence="2">The sequence shown here is derived from an EMBL/GenBank/DDBJ whole genome shotgun (WGS) entry which is preliminary data.</text>
</comment>
<name>A0A9P6MEH7_9FUNG</name>
<organism evidence="2 3">
    <name type="scientific">Entomortierella chlamydospora</name>
    <dbReference type="NCBI Taxonomy" id="101097"/>
    <lineage>
        <taxon>Eukaryota</taxon>
        <taxon>Fungi</taxon>
        <taxon>Fungi incertae sedis</taxon>
        <taxon>Mucoromycota</taxon>
        <taxon>Mortierellomycotina</taxon>
        <taxon>Mortierellomycetes</taxon>
        <taxon>Mortierellales</taxon>
        <taxon>Mortierellaceae</taxon>
        <taxon>Entomortierella</taxon>
    </lineage>
</organism>
<evidence type="ECO:0000313" key="2">
    <source>
        <dbReference type="EMBL" id="KAF9995102.1"/>
    </source>
</evidence>
<accession>A0A9P6MEH7</accession>
<reference evidence="2" key="1">
    <citation type="journal article" date="2020" name="Fungal Divers.">
        <title>Resolving the Mortierellaceae phylogeny through synthesis of multi-gene phylogenetics and phylogenomics.</title>
        <authorList>
            <person name="Vandepol N."/>
            <person name="Liber J."/>
            <person name="Desiro A."/>
            <person name="Na H."/>
            <person name="Kennedy M."/>
            <person name="Barry K."/>
            <person name="Grigoriev I.V."/>
            <person name="Miller A.N."/>
            <person name="O'Donnell K."/>
            <person name="Stajich J.E."/>
            <person name="Bonito G."/>
        </authorList>
    </citation>
    <scope>NUCLEOTIDE SEQUENCE</scope>
    <source>
        <strain evidence="2">NRRL 2769</strain>
    </source>
</reference>
<gene>
    <name evidence="2" type="ORF">BGZ80_007609</name>
</gene>
<dbReference type="Proteomes" id="UP000703661">
    <property type="component" value="Unassembled WGS sequence"/>
</dbReference>
<dbReference type="AlphaFoldDB" id="A0A9P6MEH7"/>
<protein>
    <submittedName>
        <fullName evidence="2">Uncharacterized protein</fullName>
    </submittedName>
</protein>
<proteinExistence type="predicted"/>